<evidence type="ECO:0000313" key="2">
    <source>
        <dbReference type="Proteomes" id="UP000318081"/>
    </source>
</evidence>
<sequence length="223" mass="25946">MRYRCVASSPEGLVQQVAVSYLRHGYWWYVSGRLSQGKDPESLDRKLVAKYGIDLSERQRATRKAKGLANMQYIRYENWFLLLATEGHHPFKSQEQIRDCRRHPIRFEGYSISYRRGGVTPIGGGPPKWHACVRIDPTTYSQLKTYFVMRAKHRKAATVIEDFRRIPFARYAPIRRQILNIHRAVNHARKQAGFEKIPVSSLSLRRKITQPFSQSSNNIKEVA</sequence>
<name>A0ABX5XTV1_9BACT</name>
<proteinExistence type="predicted"/>
<dbReference type="EMBL" id="CP036432">
    <property type="protein sequence ID" value="QDV85432.1"/>
    <property type="molecule type" value="Genomic_DNA"/>
</dbReference>
<organism evidence="1 2">
    <name type="scientific">Stieleria magnilauensis</name>
    <dbReference type="NCBI Taxonomy" id="2527963"/>
    <lineage>
        <taxon>Bacteria</taxon>
        <taxon>Pseudomonadati</taxon>
        <taxon>Planctomycetota</taxon>
        <taxon>Planctomycetia</taxon>
        <taxon>Pirellulales</taxon>
        <taxon>Pirellulaceae</taxon>
        <taxon>Stieleria</taxon>
    </lineage>
</organism>
<evidence type="ECO:0000313" key="1">
    <source>
        <dbReference type="EMBL" id="QDV85432.1"/>
    </source>
</evidence>
<accession>A0ABX5XTV1</accession>
<keyword evidence="2" id="KW-1185">Reference proteome</keyword>
<gene>
    <name evidence="1" type="ORF">TBK1r_44130</name>
</gene>
<protein>
    <submittedName>
        <fullName evidence="1">Uncharacterized protein</fullName>
    </submittedName>
</protein>
<reference evidence="1 2" key="1">
    <citation type="submission" date="2019-02" db="EMBL/GenBank/DDBJ databases">
        <title>Deep-cultivation of Planctomycetes and their phenomic and genomic characterization uncovers novel biology.</title>
        <authorList>
            <person name="Wiegand S."/>
            <person name="Jogler M."/>
            <person name="Boedeker C."/>
            <person name="Pinto D."/>
            <person name="Vollmers J."/>
            <person name="Rivas-Marin E."/>
            <person name="Kohn T."/>
            <person name="Peeters S.H."/>
            <person name="Heuer A."/>
            <person name="Rast P."/>
            <person name="Oberbeckmann S."/>
            <person name="Bunk B."/>
            <person name="Jeske O."/>
            <person name="Meyerdierks A."/>
            <person name="Storesund J.E."/>
            <person name="Kallscheuer N."/>
            <person name="Luecker S."/>
            <person name="Lage O.M."/>
            <person name="Pohl T."/>
            <person name="Merkel B.J."/>
            <person name="Hornburger P."/>
            <person name="Mueller R.-W."/>
            <person name="Bruemmer F."/>
            <person name="Labrenz M."/>
            <person name="Spormann A.M."/>
            <person name="Op den Camp H."/>
            <person name="Overmann J."/>
            <person name="Amann R."/>
            <person name="Jetten M.S.M."/>
            <person name="Mascher T."/>
            <person name="Medema M.H."/>
            <person name="Devos D.P."/>
            <person name="Kaster A.-K."/>
            <person name="Ovreas L."/>
            <person name="Rohde M."/>
            <person name="Galperin M.Y."/>
            <person name="Jogler C."/>
        </authorList>
    </citation>
    <scope>NUCLEOTIDE SEQUENCE [LARGE SCALE GENOMIC DNA]</scope>
    <source>
        <strain evidence="1 2">TBK1r</strain>
    </source>
</reference>
<dbReference type="RefSeq" id="WP_145215052.1">
    <property type="nucleotide sequence ID" value="NZ_CP036432.1"/>
</dbReference>
<dbReference type="Proteomes" id="UP000318081">
    <property type="component" value="Chromosome"/>
</dbReference>